<dbReference type="EMBL" id="CM055107">
    <property type="protein sequence ID" value="KAJ7526822.1"/>
    <property type="molecule type" value="Genomic_DNA"/>
</dbReference>
<evidence type="ECO:0000313" key="1">
    <source>
        <dbReference type="EMBL" id="KAJ7526822.1"/>
    </source>
</evidence>
<gene>
    <name evidence="1" type="ORF">O6H91_16G024400</name>
</gene>
<dbReference type="Proteomes" id="UP001162992">
    <property type="component" value="Chromosome 16"/>
</dbReference>
<accession>A0ACC2BAT7</accession>
<keyword evidence="2" id="KW-1185">Reference proteome</keyword>
<evidence type="ECO:0000313" key="2">
    <source>
        <dbReference type="Proteomes" id="UP001162992"/>
    </source>
</evidence>
<organism evidence="1 2">
    <name type="scientific">Diphasiastrum complanatum</name>
    <name type="common">Issler's clubmoss</name>
    <name type="synonym">Lycopodium complanatum</name>
    <dbReference type="NCBI Taxonomy" id="34168"/>
    <lineage>
        <taxon>Eukaryota</taxon>
        <taxon>Viridiplantae</taxon>
        <taxon>Streptophyta</taxon>
        <taxon>Embryophyta</taxon>
        <taxon>Tracheophyta</taxon>
        <taxon>Lycopodiopsida</taxon>
        <taxon>Lycopodiales</taxon>
        <taxon>Lycopodiaceae</taxon>
        <taxon>Lycopodioideae</taxon>
        <taxon>Diphasiastrum</taxon>
    </lineage>
</organism>
<sequence length="125" mass="14327">MMGGDWFYSRKPKVVTIPVQDGNRISPMFGNLQERKTMISLQNPGAGNDVPQEMMSENAAAILIQSHFRGYMVRRTDPLNSLRVISSVMSQLRKFKHRFRGMSTCISFVLIQRSVRSFLSQWLVS</sequence>
<reference evidence="2" key="1">
    <citation type="journal article" date="2024" name="Proc. Natl. Acad. Sci. U.S.A.">
        <title>Extraordinary preservation of gene collinearity over three hundred million years revealed in homosporous lycophytes.</title>
        <authorList>
            <person name="Li C."/>
            <person name="Wickell D."/>
            <person name="Kuo L.Y."/>
            <person name="Chen X."/>
            <person name="Nie B."/>
            <person name="Liao X."/>
            <person name="Peng D."/>
            <person name="Ji J."/>
            <person name="Jenkins J."/>
            <person name="Williams M."/>
            <person name="Shu S."/>
            <person name="Plott C."/>
            <person name="Barry K."/>
            <person name="Rajasekar S."/>
            <person name="Grimwood J."/>
            <person name="Han X."/>
            <person name="Sun S."/>
            <person name="Hou Z."/>
            <person name="He W."/>
            <person name="Dai G."/>
            <person name="Sun C."/>
            <person name="Schmutz J."/>
            <person name="Leebens-Mack J.H."/>
            <person name="Li F.W."/>
            <person name="Wang L."/>
        </authorList>
    </citation>
    <scope>NUCLEOTIDE SEQUENCE [LARGE SCALE GENOMIC DNA]</scope>
    <source>
        <strain evidence="2">cv. PW_Plant_1</strain>
    </source>
</reference>
<proteinExistence type="predicted"/>
<comment type="caution">
    <text evidence="1">The sequence shown here is derived from an EMBL/GenBank/DDBJ whole genome shotgun (WGS) entry which is preliminary data.</text>
</comment>
<protein>
    <submittedName>
        <fullName evidence="1">Uncharacterized protein</fullName>
    </submittedName>
</protein>
<name>A0ACC2BAT7_DIPCM</name>